<proteinExistence type="predicted"/>
<dbReference type="eggNOG" id="ENOG5030GD3">
    <property type="taxonomic scope" value="Bacteria"/>
</dbReference>
<feature type="region of interest" description="Disordered" evidence="1">
    <location>
        <begin position="75"/>
        <end position="115"/>
    </location>
</feature>
<evidence type="ECO:0000313" key="2">
    <source>
        <dbReference type="EMBL" id="EEJ51367.1"/>
    </source>
</evidence>
<evidence type="ECO:0000256" key="1">
    <source>
        <dbReference type="SAM" id="MobiDB-lite"/>
    </source>
</evidence>
<reference evidence="2 3" key="1">
    <citation type="submission" date="2009-04" db="EMBL/GenBank/DDBJ databases">
        <authorList>
            <person name="Qin X."/>
            <person name="Bachman B."/>
            <person name="Battles P."/>
            <person name="Bell A."/>
            <person name="Bess C."/>
            <person name="Bickham C."/>
            <person name="Chaboub L."/>
            <person name="Chen D."/>
            <person name="Coyle M."/>
            <person name="Deiros D.R."/>
            <person name="Dinh H."/>
            <person name="Forbes L."/>
            <person name="Fowler G."/>
            <person name="Francisco L."/>
            <person name="Fu Q."/>
            <person name="Gubbala S."/>
            <person name="Hale W."/>
            <person name="Han Y."/>
            <person name="Hemphill L."/>
            <person name="Highlander S.K."/>
            <person name="Hirani K."/>
            <person name="Hogues M."/>
            <person name="Jackson L."/>
            <person name="Jakkamsetti A."/>
            <person name="Javaid M."/>
            <person name="Jiang H."/>
            <person name="Korchina V."/>
            <person name="Kovar C."/>
            <person name="Lara F."/>
            <person name="Lee S."/>
            <person name="Mata R."/>
            <person name="Mathew T."/>
            <person name="Moen C."/>
            <person name="Morales K."/>
            <person name="Munidasa M."/>
            <person name="Nazareth L."/>
            <person name="Ngo R."/>
            <person name="Nguyen L."/>
            <person name="Okwuonu G."/>
            <person name="Ongeri F."/>
            <person name="Patil S."/>
            <person name="Petrosino J."/>
            <person name="Pham C."/>
            <person name="Pham P."/>
            <person name="Pu L.-L."/>
            <person name="Puazo M."/>
            <person name="Raj R."/>
            <person name="Reid J."/>
            <person name="Rouhana J."/>
            <person name="Saada N."/>
            <person name="Shang Y."/>
            <person name="Simmons D."/>
            <person name="Thornton R."/>
            <person name="Warren J."/>
            <person name="Weissenberger G."/>
            <person name="Zhang J."/>
            <person name="Zhang L."/>
            <person name="Zhou C."/>
            <person name="Zhu D."/>
            <person name="Muzny D."/>
            <person name="Worley K."/>
            <person name="Gibbs R."/>
        </authorList>
    </citation>
    <scope>NUCLEOTIDE SEQUENCE [LARGE SCALE GENOMIC DNA]</scope>
    <source>
        <strain evidence="2 3">F0268</strain>
    </source>
</reference>
<keyword evidence="3" id="KW-1185">Reference proteome</keyword>
<protein>
    <submittedName>
        <fullName evidence="2">Uncharacterized protein</fullName>
    </submittedName>
</protein>
<dbReference type="HOGENOM" id="CLU_2106503_0_0_9"/>
<dbReference type="EMBL" id="ACKX01000127">
    <property type="protein sequence ID" value="EEJ51367.1"/>
    <property type="molecule type" value="Genomic_DNA"/>
</dbReference>
<organism evidence="2 3">
    <name type="scientific">Oribacterium sinus F0268</name>
    <dbReference type="NCBI Taxonomy" id="585501"/>
    <lineage>
        <taxon>Bacteria</taxon>
        <taxon>Bacillati</taxon>
        <taxon>Bacillota</taxon>
        <taxon>Clostridia</taxon>
        <taxon>Lachnospirales</taxon>
        <taxon>Lachnospiraceae</taxon>
        <taxon>Oribacterium</taxon>
    </lineage>
</organism>
<sequence>MKGGFMLICPICDSTLVNRVCPICKKIVKNPWVLDDRVFINRSHSLPDDFCEYHGNGRKITLLNKVDHKGSSVISAKQNPLKQKHDPSQSQMVDTVMKKTNDPPKPTFSYNKKKG</sequence>
<dbReference type="Proteomes" id="UP000004121">
    <property type="component" value="Unassembled WGS sequence"/>
</dbReference>
<comment type="caution">
    <text evidence="2">The sequence shown here is derived from an EMBL/GenBank/DDBJ whole genome shotgun (WGS) entry which is preliminary data.</text>
</comment>
<evidence type="ECO:0000313" key="3">
    <source>
        <dbReference type="Proteomes" id="UP000004121"/>
    </source>
</evidence>
<dbReference type="AlphaFoldDB" id="C2KXZ7"/>
<dbReference type="InParanoid" id="C2KXZ7"/>
<accession>C2KXZ7</accession>
<name>C2KXZ7_9FIRM</name>
<dbReference type="STRING" id="585501.HMPREF6123_1366"/>
<gene>
    <name evidence="2" type="ORF">HMPREF6123_1366</name>
</gene>